<dbReference type="GO" id="GO:0030170">
    <property type="term" value="F:pyridoxal phosphate binding"/>
    <property type="evidence" value="ECO:0007669"/>
    <property type="project" value="InterPro"/>
</dbReference>
<keyword evidence="6" id="KW-1185">Reference proteome</keyword>
<evidence type="ECO:0000256" key="3">
    <source>
        <dbReference type="ARBA" id="ARBA00022679"/>
    </source>
</evidence>
<evidence type="ECO:0000313" key="5">
    <source>
        <dbReference type="EMBL" id="ANN77837.1"/>
    </source>
</evidence>
<dbReference type="OrthoDB" id="9813612at2"/>
<evidence type="ECO:0000256" key="1">
    <source>
        <dbReference type="ARBA" id="ARBA00001933"/>
    </source>
</evidence>
<evidence type="ECO:0000313" key="6">
    <source>
        <dbReference type="Proteomes" id="UP000091926"/>
    </source>
</evidence>
<comment type="cofactor">
    <cofactor evidence="1">
        <name>pyridoxal 5'-phosphate</name>
        <dbReference type="ChEBI" id="CHEBI:597326"/>
    </cofactor>
</comment>
<dbReference type="CDD" id="cd00609">
    <property type="entry name" value="AAT_like"/>
    <property type="match status" value="1"/>
</dbReference>
<dbReference type="InterPro" id="IPR050881">
    <property type="entry name" value="LL-DAP_aminotransferase"/>
</dbReference>
<dbReference type="Gene3D" id="3.90.1150.10">
    <property type="entry name" value="Aspartate Aminotransferase, domain 1"/>
    <property type="match status" value="1"/>
</dbReference>
<dbReference type="GO" id="GO:0009016">
    <property type="term" value="F:succinyldiaminopimelate transaminase activity"/>
    <property type="evidence" value="ECO:0007669"/>
    <property type="project" value="InterPro"/>
</dbReference>
<dbReference type="PANTHER" id="PTHR42832:SF3">
    <property type="entry name" value="L-GLUTAMINE--4-(METHYLSULFANYL)-2-OXOBUTANOATE AMINOTRANSFERASE"/>
    <property type="match status" value="1"/>
</dbReference>
<dbReference type="SUPFAM" id="SSF53383">
    <property type="entry name" value="PLP-dependent transferases"/>
    <property type="match status" value="1"/>
</dbReference>
<dbReference type="GO" id="GO:0009089">
    <property type="term" value="P:lysine biosynthetic process via diaminopimelate"/>
    <property type="evidence" value="ECO:0007669"/>
    <property type="project" value="InterPro"/>
</dbReference>
<keyword evidence="2" id="KW-0032">Aminotransferase</keyword>
<dbReference type="KEGG" id="bfz:BAU07_12675"/>
<dbReference type="EMBL" id="CP016172">
    <property type="protein sequence ID" value="ANN77837.1"/>
    <property type="molecule type" value="Genomic_DNA"/>
</dbReference>
<dbReference type="Proteomes" id="UP000091926">
    <property type="component" value="Chromosome"/>
</dbReference>
<dbReference type="AlphaFoldDB" id="A0A193GCT9"/>
<accession>A0A193GCT9</accession>
<dbReference type="STRING" id="463014.BAU07_12675"/>
<name>A0A193GCT9_9BORD</name>
<protein>
    <submittedName>
        <fullName evidence="5">Succinyldiaminopimelate transaminase</fullName>
    </submittedName>
</protein>
<sequence>MTSARNPYIDRLGPYPMVRMARLLSDINPPADKPLIRFSIGEPKHALPQVLVDALAGAAGKVNAYPPSRGSDAMHRSIANWVERRFAPARVDPRSEVLPVNGAREGLFSFAEAVLDKTRADSLVICPNPGYAVYDGVTKLSGLTPRYFATHGDGPVGERYAAIPAEIWRRTQMIFVCTPDNPRGDTLALDDWRTLFRLSDEHGFIIAADECYSEIYVNGVAPLGALQAAAQLGRAGYERLVAFFSLSKRSNATGLRSGFIAGDAALLQQTEQFRSYNGGGMNQAVEAASIAAWDDEAHVQANRERYRRKFEKVIPLLQSVLPVQEPRAGFFLWVDVRHTGMSDEAFARALMAEEHVQVLPGTYLTHECEGVDPGIGYVRLALVADEGECMEGARRIVRFCENRKSRAQAA</sequence>
<organism evidence="5 6">
    <name type="scientific">Bordetella flabilis</name>
    <dbReference type="NCBI Taxonomy" id="463014"/>
    <lineage>
        <taxon>Bacteria</taxon>
        <taxon>Pseudomonadati</taxon>
        <taxon>Pseudomonadota</taxon>
        <taxon>Betaproteobacteria</taxon>
        <taxon>Burkholderiales</taxon>
        <taxon>Alcaligenaceae</taxon>
        <taxon>Bordetella</taxon>
    </lineage>
</organism>
<dbReference type="PANTHER" id="PTHR42832">
    <property type="entry name" value="AMINO ACID AMINOTRANSFERASE"/>
    <property type="match status" value="1"/>
</dbReference>
<dbReference type="InterPro" id="IPR019878">
    <property type="entry name" value="DapC_beta/gammaproteobac"/>
</dbReference>
<proteinExistence type="predicted"/>
<reference evidence="5 6" key="1">
    <citation type="submission" date="2016-06" db="EMBL/GenBank/DDBJ databases">
        <title>Complete genome sequences of Bordetella bronchialis and Bordetella flabilis.</title>
        <authorList>
            <person name="LiPuma J.J."/>
            <person name="Spilker T."/>
        </authorList>
    </citation>
    <scope>NUCLEOTIDE SEQUENCE [LARGE SCALE GENOMIC DNA]</scope>
    <source>
        <strain evidence="5 6">AU10664</strain>
    </source>
</reference>
<evidence type="ECO:0000259" key="4">
    <source>
        <dbReference type="Pfam" id="PF00155"/>
    </source>
</evidence>
<gene>
    <name evidence="5" type="ORF">BAU07_12675</name>
</gene>
<dbReference type="Pfam" id="PF00155">
    <property type="entry name" value="Aminotran_1_2"/>
    <property type="match status" value="1"/>
</dbReference>
<feature type="domain" description="Aminotransferase class I/classII large" evidence="4">
    <location>
        <begin position="34"/>
        <end position="389"/>
    </location>
</feature>
<dbReference type="RefSeq" id="WP_066658152.1">
    <property type="nucleotide sequence ID" value="NZ_CBCSCL010000001.1"/>
</dbReference>
<dbReference type="Gene3D" id="3.40.640.10">
    <property type="entry name" value="Type I PLP-dependent aspartate aminotransferase-like (Major domain)"/>
    <property type="match status" value="1"/>
</dbReference>
<dbReference type="InterPro" id="IPR015422">
    <property type="entry name" value="PyrdxlP-dep_Trfase_small"/>
</dbReference>
<dbReference type="NCBIfam" id="TIGR03538">
    <property type="entry name" value="DapC_gpp"/>
    <property type="match status" value="1"/>
</dbReference>
<evidence type="ECO:0000256" key="2">
    <source>
        <dbReference type="ARBA" id="ARBA00022576"/>
    </source>
</evidence>
<dbReference type="InterPro" id="IPR015421">
    <property type="entry name" value="PyrdxlP-dep_Trfase_major"/>
</dbReference>
<keyword evidence="3" id="KW-0808">Transferase</keyword>
<dbReference type="InterPro" id="IPR015424">
    <property type="entry name" value="PyrdxlP-dep_Trfase"/>
</dbReference>
<dbReference type="InterPro" id="IPR004839">
    <property type="entry name" value="Aminotransferase_I/II_large"/>
</dbReference>